<dbReference type="RefSeq" id="XP_026106292.1">
    <property type="nucleotide sequence ID" value="XM_026250507.1"/>
</dbReference>
<dbReference type="InterPro" id="IPR043502">
    <property type="entry name" value="DNA/RNA_pol_sf"/>
</dbReference>
<dbReference type="Gene3D" id="3.10.10.10">
    <property type="entry name" value="HIV Type 1 Reverse Transcriptase, subunit A, domain 1"/>
    <property type="match status" value="1"/>
</dbReference>
<dbReference type="InterPro" id="IPR010998">
    <property type="entry name" value="Integrase_recombinase_N"/>
</dbReference>
<dbReference type="Gene3D" id="1.10.150.130">
    <property type="match status" value="1"/>
</dbReference>
<evidence type="ECO:0000313" key="5">
    <source>
        <dbReference type="RefSeq" id="XP_026106292.1"/>
    </source>
</evidence>
<evidence type="ECO:0000256" key="1">
    <source>
        <dbReference type="ARBA" id="ARBA00023125"/>
    </source>
</evidence>
<dbReference type="Proteomes" id="UP000515129">
    <property type="component" value="Unplaced"/>
</dbReference>
<feature type="compositionally biased region" description="Polar residues" evidence="3">
    <location>
        <begin position="248"/>
        <end position="259"/>
    </location>
</feature>
<dbReference type="Gene3D" id="1.10.443.10">
    <property type="entry name" value="Intergrase catalytic core"/>
    <property type="match status" value="1"/>
</dbReference>
<sequence length="653" mass="70810">MPRAEQTLASYLSPGSASSVKNPTLPTEPLKITSNLVGKAYTAAGQAGACLHSMALLQAYQAELLGELDNSEGVSRDEIRKLRRATDLSLRATKETARAIGRSMAALIVEHCYRIQFGSRPPRYNGVLLTVVHPEQALVMEQEVKSLLAKNAIEQVYPPDRASGFYSRYFIVPKKDGGLRPILDLRLLNQDHFSWGGMGLGHDASLSFARSCSQHPRSHFGAKARPVTHCKTVREIVGSSGESLPGRSKSTSRSSTLAESNLVCGPDSSPRRFSLGDPDQKRPSISGRGHYISPPARDLEALGVASEGAQLIESGLSTEVVETILSSRAPATRKLYRLKWNVFSSWCYQHQCDPVHCSVGSVLEFLQDRFASGLCPSTLKVYVAAISAFHAPVGGASLGRDPLISRFLRGTLRLRPATRSRVPAWDLAIVLEGLSRAPFEPLDSVSEKFLSFKTTFLLAISSLKRVGDLQALSVSPTCLEFAPGMVKAFLYPKQGYVPKVPTVVPRPIVLQAFCPPPFASSDQEKSNLLCPVRALDTYVHRTSSFRKSDQLFVCFGSPKIGLPATKQTLSKWIVGAILLAYESSDLPCPLGVRAHSTRSMVASRALLSGASLQDVCDAAGWSSPLTFVRFYSLDLDATPGSQVFNSRGVGFSV</sequence>
<evidence type="ECO:0000256" key="3">
    <source>
        <dbReference type="SAM" id="MobiDB-lite"/>
    </source>
</evidence>
<dbReference type="PANTHER" id="PTHR35617">
    <property type="entry name" value="PHAGE_INTEGRASE DOMAIN-CONTAINING PROTEIN"/>
    <property type="match status" value="1"/>
</dbReference>
<dbReference type="GeneID" id="113078200"/>
<dbReference type="SUPFAM" id="SSF47823">
    <property type="entry name" value="lambda integrase-like, N-terminal domain"/>
    <property type="match status" value="1"/>
</dbReference>
<dbReference type="SUPFAM" id="SSF56672">
    <property type="entry name" value="DNA/RNA polymerases"/>
    <property type="match status" value="1"/>
</dbReference>
<keyword evidence="1" id="KW-0238">DNA-binding</keyword>
<accession>A0A6P6NB84</accession>
<evidence type="ECO:0000256" key="2">
    <source>
        <dbReference type="ARBA" id="ARBA00023172"/>
    </source>
</evidence>
<dbReference type="InterPro" id="IPR011010">
    <property type="entry name" value="DNA_brk_join_enz"/>
</dbReference>
<name>A0A6P6NB84_CARAU</name>
<dbReference type="KEGG" id="caua:113078200"/>
<dbReference type="PANTHER" id="PTHR35617:SF3">
    <property type="entry name" value="CORE-BINDING (CB) DOMAIN-CONTAINING PROTEIN"/>
    <property type="match status" value="1"/>
</dbReference>
<evidence type="ECO:0000313" key="4">
    <source>
        <dbReference type="Proteomes" id="UP000515129"/>
    </source>
</evidence>
<dbReference type="SUPFAM" id="SSF56349">
    <property type="entry name" value="DNA breaking-rejoining enzymes"/>
    <property type="match status" value="1"/>
</dbReference>
<keyword evidence="4" id="KW-1185">Reference proteome</keyword>
<dbReference type="OrthoDB" id="8954815at2759"/>
<feature type="region of interest" description="Disordered" evidence="3">
    <location>
        <begin position="236"/>
        <end position="290"/>
    </location>
</feature>
<dbReference type="AlphaFoldDB" id="A0A6P6NB84"/>
<dbReference type="GO" id="GO:0006310">
    <property type="term" value="P:DNA recombination"/>
    <property type="evidence" value="ECO:0007669"/>
    <property type="project" value="UniProtKB-KW"/>
</dbReference>
<reference evidence="5" key="1">
    <citation type="submission" date="2025-08" db="UniProtKB">
        <authorList>
            <consortium name="RefSeq"/>
        </authorList>
    </citation>
    <scope>IDENTIFICATION</scope>
    <source>
        <strain evidence="5">Wakin</strain>
        <tissue evidence="5">Muscle</tissue>
    </source>
</reference>
<dbReference type="GO" id="GO:0015074">
    <property type="term" value="P:DNA integration"/>
    <property type="evidence" value="ECO:0007669"/>
    <property type="project" value="InterPro"/>
</dbReference>
<proteinExistence type="predicted"/>
<organism evidence="4 5">
    <name type="scientific">Carassius auratus</name>
    <name type="common">Goldfish</name>
    <dbReference type="NCBI Taxonomy" id="7957"/>
    <lineage>
        <taxon>Eukaryota</taxon>
        <taxon>Metazoa</taxon>
        <taxon>Chordata</taxon>
        <taxon>Craniata</taxon>
        <taxon>Vertebrata</taxon>
        <taxon>Euteleostomi</taxon>
        <taxon>Actinopterygii</taxon>
        <taxon>Neopterygii</taxon>
        <taxon>Teleostei</taxon>
        <taxon>Ostariophysi</taxon>
        <taxon>Cypriniformes</taxon>
        <taxon>Cyprinidae</taxon>
        <taxon>Cyprininae</taxon>
        <taxon>Carassius</taxon>
    </lineage>
</organism>
<protein>
    <submittedName>
        <fullName evidence="5">Uncharacterized protein LOC113078200</fullName>
    </submittedName>
</protein>
<dbReference type="InterPro" id="IPR013762">
    <property type="entry name" value="Integrase-like_cat_sf"/>
</dbReference>
<gene>
    <name evidence="5" type="primary">LOC113078200</name>
</gene>
<dbReference type="GO" id="GO:0003677">
    <property type="term" value="F:DNA binding"/>
    <property type="evidence" value="ECO:0007669"/>
    <property type="project" value="UniProtKB-KW"/>
</dbReference>
<feature type="region of interest" description="Disordered" evidence="3">
    <location>
        <begin position="1"/>
        <end position="25"/>
    </location>
</feature>
<feature type="compositionally biased region" description="Polar residues" evidence="3">
    <location>
        <begin position="7"/>
        <end position="25"/>
    </location>
</feature>
<keyword evidence="2" id="KW-0233">DNA recombination</keyword>